<evidence type="ECO:0000259" key="4">
    <source>
        <dbReference type="Pfam" id="PF20241"/>
    </source>
</evidence>
<evidence type="ECO:0000313" key="6">
    <source>
        <dbReference type="Proteomes" id="UP000655225"/>
    </source>
</evidence>
<comment type="catalytic activity">
    <reaction evidence="2">
        <text>an N-acylsphing-4-enine + H2O = sphing-4-enine + a fatty acid</text>
        <dbReference type="Rhea" id="RHEA:20856"/>
        <dbReference type="ChEBI" id="CHEBI:15377"/>
        <dbReference type="ChEBI" id="CHEBI:28868"/>
        <dbReference type="ChEBI" id="CHEBI:52639"/>
        <dbReference type="ChEBI" id="CHEBI:57756"/>
        <dbReference type="EC" id="3.5.1.23"/>
    </reaction>
</comment>
<feature type="binding site" evidence="1">
    <location>
        <position position="353"/>
    </location>
    <ligand>
        <name>Zn(2+)</name>
        <dbReference type="ChEBI" id="CHEBI:29105"/>
    </ligand>
</feature>
<comment type="cofactor">
    <cofactor evidence="1">
        <name>Zn(2+)</name>
        <dbReference type="ChEBI" id="CHEBI:29105"/>
    </cofactor>
    <text evidence="1">Binds 1 zinc ion per subunit.</text>
</comment>
<feature type="binding site" evidence="1">
    <location>
        <position position="310"/>
    </location>
    <ligand>
        <name>Zn(2+)</name>
        <dbReference type="ChEBI" id="CHEBI:29105"/>
    </ligand>
</feature>
<dbReference type="OrthoDB" id="1602268at2759"/>
<keyword evidence="2" id="KW-0443">Lipid metabolism</keyword>
<dbReference type="GO" id="GO:0017040">
    <property type="term" value="F:N-acylsphingosine amidohydrolase activity"/>
    <property type="evidence" value="ECO:0007669"/>
    <property type="project" value="UniProtKB-UniRule"/>
</dbReference>
<accession>A0A834Z1I4</accession>
<keyword evidence="1" id="KW-0479">Metal-binding</keyword>
<sequence>MEPEFFRMSPEVWHEPLREGQPRVEVFSVVFTKIHGSGHLYGTITFHGSVSPRFLYNRKREESESESESIIRPGDTALLTGPARSLFALDSFNIDVDIVDKDDYPSPDESFRRKQLSWNVYKPNKPYDVPLCADIDGKYCSVKVNYIVFTDAVAATVEVTLLIGKDTTRVFGQIAAGNANFSNESVLFQKSSNEHIEVGPAQVIPLSRSLVAVPLNSVLIIRADLWDYDTSDVIVESIARFHASPSGTFEKRIRGHGQKPGTTDGPGAFDFKQGDEKVNAFWRLVRDLLKTPNMEQIYCQHPKSILLDTEFMTMAGRHLRDAVKMVLTIGGYGEFNSNIHVVIARLTNTYAQYVTTFEEYQMLSC</sequence>
<evidence type="ECO:0000256" key="2">
    <source>
        <dbReference type="RuleBase" id="RU366019"/>
    </source>
</evidence>
<dbReference type="AlphaFoldDB" id="A0A834Z1I4"/>
<gene>
    <name evidence="5" type="ORF">HHK36_019048</name>
</gene>
<dbReference type="EMBL" id="JABCRI010000013">
    <property type="protein sequence ID" value="KAF8395107.1"/>
    <property type="molecule type" value="Genomic_DNA"/>
</dbReference>
<evidence type="ECO:0000256" key="1">
    <source>
        <dbReference type="PIRSR" id="PIRSR606823-2"/>
    </source>
</evidence>
<dbReference type="PANTHER" id="PTHR12670:SF17">
    <property type="entry name" value="NEUTRAL CERAMIDASE 2"/>
    <property type="match status" value="1"/>
</dbReference>
<feature type="domain" description="Neutral/alkaline non-lysosomal ceramidase N-terminal" evidence="3">
    <location>
        <begin position="255"/>
        <end position="310"/>
    </location>
</feature>
<dbReference type="InterPro" id="IPR031329">
    <property type="entry name" value="NEUT/ALK_ceramidase_N"/>
</dbReference>
<dbReference type="GO" id="GO:0016020">
    <property type="term" value="C:membrane"/>
    <property type="evidence" value="ECO:0007669"/>
    <property type="project" value="GOC"/>
</dbReference>
<dbReference type="GO" id="GO:0046872">
    <property type="term" value="F:metal ion binding"/>
    <property type="evidence" value="ECO:0007669"/>
    <property type="project" value="UniProtKB-KW"/>
</dbReference>
<protein>
    <recommendedName>
        <fullName evidence="2">Neutral ceramidase</fullName>
        <ecNumber evidence="2">3.5.1.23</ecNumber>
    </recommendedName>
</protein>
<dbReference type="InterPro" id="IPR046533">
    <property type="entry name" value="DUF6598"/>
</dbReference>
<dbReference type="PANTHER" id="PTHR12670">
    <property type="entry name" value="CERAMIDASE"/>
    <property type="match status" value="1"/>
</dbReference>
<keyword evidence="2" id="KW-0378">Hydrolase</keyword>
<dbReference type="Pfam" id="PF04734">
    <property type="entry name" value="Ceramidase_alk"/>
    <property type="match status" value="1"/>
</dbReference>
<comment type="caution">
    <text evidence="5">The sequence shown here is derived from an EMBL/GenBank/DDBJ whole genome shotgun (WGS) entry which is preliminary data.</text>
</comment>
<dbReference type="InterPro" id="IPR006823">
    <property type="entry name" value="Ceramidase_alk"/>
</dbReference>
<keyword evidence="1" id="KW-0862">Zinc</keyword>
<keyword evidence="2" id="KW-0746">Sphingolipid metabolism</keyword>
<dbReference type="Pfam" id="PF20241">
    <property type="entry name" value="DUF6598"/>
    <property type="match status" value="1"/>
</dbReference>
<dbReference type="GO" id="GO:0046514">
    <property type="term" value="P:ceramide catabolic process"/>
    <property type="evidence" value="ECO:0007669"/>
    <property type="project" value="InterPro"/>
</dbReference>
<keyword evidence="6" id="KW-1185">Reference proteome</keyword>
<dbReference type="EC" id="3.5.1.23" evidence="2"/>
<feature type="domain" description="DUF6598" evidence="4">
    <location>
        <begin position="24"/>
        <end position="246"/>
    </location>
</feature>
<proteinExistence type="inferred from homology"/>
<evidence type="ECO:0000259" key="3">
    <source>
        <dbReference type="Pfam" id="PF04734"/>
    </source>
</evidence>
<dbReference type="GO" id="GO:0005576">
    <property type="term" value="C:extracellular region"/>
    <property type="evidence" value="ECO:0007669"/>
    <property type="project" value="TreeGrafter"/>
</dbReference>
<dbReference type="GO" id="GO:0046512">
    <property type="term" value="P:sphingosine biosynthetic process"/>
    <property type="evidence" value="ECO:0007669"/>
    <property type="project" value="TreeGrafter"/>
</dbReference>
<dbReference type="GO" id="GO:0042759">
    <property type="term" value="P:long-chain fatty acid biosynthetic process"/>
    <property type="evidence" value="ECO:0007669"/>
    <property type="project" value="TreeGrafter"/>
</dbReference>
<dbReference type="Proteomes" id="UP000655225">
    <property type="component" value="Unassembled WGS sequence"/>
</dbReference>
<reference evidence="5 6" key="1">
    <citation type="submission" date="2020-04" db="EMBL/GenBank/DDBJ databases">
        <title>Plant Genome Project.</title>
        <authorList>
            <person name="Zhang R.-G."/>
        </authorList>
    </citation>
    <scope>NUCLEOTIDE SEQUENCE [LARGE SCALE GENOMIC DNA]</scope>
    <source>
        <strain evidence="5">YNK0</strain>
        <tissue evidence="5">Leaf</tissue>
    </source>
</reference>
<comment type="similarity">
    <text evidence="2">Belongs to the neutral ceramidase family.</text>
</comment>
<organism evidence="5 6">
    <name type="scientific">Tetracentron sinense</name>
    <name type="common">Spur-leaf</name>
    <dbReference type="NCBI Taxonomy" id="13715"/>
    <lineage>
        <taxon>Eukaryota</taxon>
        <taxon>Viridiplantae</taxon>
        <taxon>Streptophyta</taxon>
        <taxon>Embryophyta</taxon>
        <taxon>Tracheophyta</taxon>
        <taxon>Spermatophyta</taxon>
        <taxon>Magnoliopsida</taxon>
        <taxon>Trochodendrales</taxon>
        <taxon>Trochodendraceae</taxon>
        <taxon>Tetracentron</taxon>
    </lineage>
</organism>
<name>A0A834Z1I4_TETSI</name>
<evidence type="ECO:0000313" key="5">
    <source>
        <dbReference type="EMBL" id="KAF8395107.1"/>
    </source>
</evidence>